<dbReference type="Gene3D" id="1.50.10.10">
    <property type="match status" value="1"/>
</dbReference>
<comment type="caution">
    <text evidence="4">The sequence shown here is derived from an EMBL/GenBank/DDBJ whole genome shotgun (WGS) entry which is preliminary data.</text>
</comment>
<dbReference type="SUPFAM" id="SSF48208">
    <property type="entry name" value="Six-hairpin glycosidases"/>
    <property type="match status" value="1"/>
</dbReference>
<protein>
    <recommendedName>
        <fullName evidence="6">Glycoside hydrolase family 105 protein</fullName>
    </recommendedName>
</protein>
<feature type="chain" id="PRO_5046032135" description="Glycoside hydrolase family 105 protein" evidence="3">
    <location>
        <begin position="22"/>
        <end position="499"/>
    </location>
</feature>
<dbReference type="Pfam" id="PF07470">
    <property type="entry name" value="Glyco_hydro_88"/>
    <property type="match status" value="1"/>
</dbReference>
<sequence>MLSPSALSWTVTCLSFQVLLAASAPQPLDSLSDLQVNDVKARLAQGALLSWELGTRAQALLELDAPNYSVFSPNRPIPQDSSSSISDVMVIARNVVRNQTMSAQTNSTTTTTSRITSTSTTSSSSSSSSSSPSPTQISGPRPLMRDDSAADPASIGPAVLLAAWTDQRAQDGLDYMAAATNQLAYLYSSAVPKTPDGAISHRVSEVQLWSDFVYMVPPFLAHYGVQTNNETLIKDAYEQIRLYRSYLIDKKADNLWKHVVLGSGRQGYPGNDEGHWATGNAWAAAGMLRVLATIKYSNYSDSFKNEQADLVAWTNEIHKAMYSHIVSPLNQFPVNEVEMADNPSSPPQDSTHIFTNYVTIRGKGAQPSGGNNGSFHDAASTALLAATVYRIALLADQYHYLPSAELSRKALYSVQSNGSMVHFTSDGWLTPVVNPHWYGAEGEKSPEGQAFVLMMHAAHKEWVQDGSKGANSGRRLDGSDGRMLWALVAVVVSGLWIIL</sequence>
<evidence type="ECO:0000256" key="3">
    <source>
        <dbReference type="SAM" id="SignalP"/>
    </source>
</evidence>
<dbReference type="InterPro" id="IPR012341">
    <property type="entry name" value="6hp_glycosidase-like_sf"/>
</dbReference>
<feature type="signal peptide" evidence="3">
    <location>
        <begin position="1"/>
        <end position="21"/>
    </location>
</feature>
<evidence type="ECO:0008006" key="6">
    <source>
        <dbReference type="Google" id="ProtNLM"/>
    </source>
</evidence>
<proteinExistence type="predicted"/>
<dbReference type="Proteomes" id="UP001465976">
    <property type="component" value="Unassembled WGS sequence"/>
</dbReference>
<keyword evidence="1" id="KW-0378">Hydrolase</keyword>
<feature type="compositionally biased region" description="Low complexity" evidence="2">
    <location>
        <begin position="101"/>
        <end position="138"/>
    </location>
</feature>
<name>A0ABR3FK59_9AGAR</name>
<dbReference type="InterPro" id="IPR008928">
    <property type="entry name" value="6-hairpin_glycosidase_sf"/>
</dbReference>
<evidence type="ECO:0000256" key="2">
    <source>
        <dbReference type="SAM" id="MobiDB-lite"/>
    </source>
</evidence>
<dbReference type="EMBL" id="JBAHYK010000275">
    <property type="protein sequence ID" value="KAL0575778.1"/>
    <property type="molecule type" value="Genomic_DNA"/>
</dbReference>
<dbReference type="PANTHER" id="PTHR41814:SF1">
    <property type="entry name" value="CELLULASE"/>
    <property type="match status" value="1"/>
</dbReference>
<evidence type="ECO:0000313" key="5">
    <source>
        <dbReference type="Proteomes" id="UP001465976"/>
    </source>
</evidence>
<organism evidence="4 5">
    <name type="scientific">Marasmius crinis-equi</name>
    <dbReference type="NCBI Taxonomy" id="585013"/>
    <lineage>
        <taxon>Eukaryota</taxon>
        <taxon>Fungi</taxon>
        <taxon>Dikarya</taxon>
        <taxon>Basidiomycota</taxon>
        <taxon>Agaricomycotina</taxon>
        <taxon>Agaricomycetes</taxon>
        <taxon>Agaricomycetidae</taxon>
        <taxon>Agaricales</taxon>
        <taxon>Marasmiineae</taxon>
        <taxon>Marasmiaceae</taxon>
        <taxon>Marasmius</taxon>
    </lineage>
</organism>
<feature type="region of interest" description="Disordered" evidence="2">
    <location>
        <begin position="101"/>
        <end position="149"/>
    </location>
</feature>
<reference evidence="4 5" key="1">
    <citation type="submission" date="2024-02" db="EMBL/GenBank/DDBJ databases">
        <title>A draft genome for the cacao thread blight pathogen Marasmius crinis-equi.</title>
        <authorList>
            <person name="Cohen S.P."/>
            <person name="Baruah I.K."/>
            <person name="Amoako-Attah I."/>
            <person name="Bukari Y."/>
            <person name="Meinhardt L.W."/>
            <person name="Bailey B.A."/>
        </authorList>
    </citation>
    <scope>NUCLEOTIDE SEQUENCE [LARGE SCALE GENOMIC DNA]</scope>
    <source>
        <strain evidence="4 5">GH-76</strain>
    </source>
</reference>
<keyword evidence="5" id="KW-1185">Reference proteome</keyword>
<keyword evidence="3" id="KW-0732">Signal</keyword>
<gene>
    <name evidence="4" type="ORF">V5O48_006197</name>
</gene>
<dbReference type="InterPro" id="IPR010905">
    <property type="entry name" value="Glyco_hydro_88"/>
</dbReference>
<evidence type="ECO:0000256" key="1">
    <source>
        <dbReference type="ARBA" id="ARBA00022801"/>
    </source>
</evidence>
<accession>A0ABR3FK59</accession>
<dbReference type="PANTHER" id="PTHR41814">
    <property type="entry name" value="EXPRESSED PROTEIN"/>
    <property type="match status" value="1"/>
</dbReference>
<evidence type="ECO:0000313" key="4">
    <source>
        <dbReference type="EMBL" id="KAL0575778.1"/>
    </source>
</evidence>